<evidence type="ECO:0000313" key="2">
    <source>
        <dbReference type="Proteomes" id="UP000827872"/>
    </source>
</evidence>
<accession>A0ACB8FHF4</accession>
<sequence length="196" mass="20585">MEATKFDISLLKKISLIIAGLIVTIAVVIGCVLFVPDGFESSNQVGLGLIVLPAVILVPLLYILLTSVFEKPPCFAVMLLVLKALGYVIAVTGFAMSVSGPRSSLKSISAILPQQKLMEVSAIEAHTSSVVGVYGALEACPPQHAAVVIAGLAVIDLVAVIALVYVIIIGSNFKDHQPPRKAVEEPLNDAKGVMLE</sequence>
<evidence type="ECO:0000313" key="1">
    <source>
        <dbReference type="EMBL" id="KAH8004642.1"/>
    </source>
</evidence>
<reference evidence="1" key="1">
    <citation type="submission" date="2021-08" db="EMBL/GenBank/DDBJ databases">
        <title>The first chromosome-level gecko genome reveals the dynamic sex chromosomes of Neotropical dwarf geckos (Sphaerodactylidae: Sphaerodactylus).</title>
        <authorList>
            <person name="Pinto B.J."/>
            <person name="Keating S.E."/>
            <person name="Gamble T."/>
        </authorList>
    </citation>
    <scope>NUCLEOTIDE SEQUENCE</scope>
    <source>
        <strain evidence="1">TG3544</strain>
    </source>
</reference>
<name>A0ACB8FHF4_9SAUR</name>
<gene>
    <name evidence="1" type="ORF">K3G42_016458</name>
</gene>
<dbReference type="Proteomes" id="UP000827872">
    <property type="component" value="Linkage Group LG04"/>
</dbReference>
<keyword evidence="2" id="KW-1185">Reference proteome</keyword>
<proteinExistence type="predicted"/>
<protein>
    <submittedName>
        <fullName evidence="1">Uncharacterized protein</fullName>
    </submittedName>
</protein>
<comment type="caution">
    <text evidence="1">The sequence shown here is derived from an EMBL/GenBank/DDBJ whole genome shotgun (WGS) entry which is preliminary data.</text>
</comment>
<organism evidence="1 2">
    <name type="scientific">Sphaerodactylus townsendi</name>
    <dbReference type="NCBI Taxonomy" id="933632"/>
    <lineage>
        <taxon>Eukaryota</taxon>
        <taxon>Metazoa</taxon>
        <taxon>Chordata</taxon>
        <taxon>Craniata</taxon>
        <taxon>Vertebrata</taxon>
        <taxon>Euteleostomi</taxon>
        <taxon>Lepidosauria</taxon>
        <taxon>Squamata</taxon>
        <taxon>Bifurcata</taxon>
        <taxon>Gekkota</taxon>
        <taxon>Sphaerodactylidae</taxon>
        <taxon>Sphaerodactylus</taxon>
    </lineage>
</organism>
<dbReference type="EMBL" id="CM037617">
    <property type="protein sequence ID" value="KAH8004642.1"/>
    <property type="molecule type" value="Genomic_DNA"/>
</dbReference>